<dbReference type="PANTHER" id="PTHR21174">
    <property type="match status" value="1"/>
</dbReference>
<dbReference type="PANTHER" id="PTHR21174:SF0">
    <property type="entry name" value="HD PHOSPHOHYDROLASE FAMILY PROTEIN-RELATED"/>
    <property type="match status" value="1"/>
</dbReference>
<dbReference type="HOGENOM" id="CLU_051795_2_0_1"/>
<dbReference type="SUPFAM" id="SSF109604">
    <property type="entry name" value="HD-domain/PDEase-like"/>
    <property type="match status" value="1"/>
</dbReference>
<name>B0D933_LACBS</name>
<evidence type="ECO:0000313" key="1">
    <source>
        <dbReference type="EMBL" id="EDR08940.1"/>
    </source>
</evidence>
<dbReference type="Proteomes" id="UP000001194">
    <property type="component" value="Unassembled WGS sequence"/>
</dbReference>
<dbReference type="OrthoDB" id="330671at2759"/>
<dbReference type="GeneID" id="6075993"/>
<dbReference type="AlphaFoldDB" id="B0D933"/>
<gene>
    <name evidence="1" type="ORF">LACBIDRAFT_296553</name>
</gene>
<protein>
    <submittedName>
        <fullName evidence="1">Predicted protein</fullName>
    </submittedName>
</protein>
<evidence type="ECO:0000313" key="2">
    <source>
        <dbReference type="Proteomes" id="UP000001194"/>
    </source>
</evidence>
<dbReference type="InterPro" id="IPR009218">
    <property type="entry name" value="HD_phosphohydro"/>
</dbReference>
<dbReference type="EMBL" id="DS547100">
    <property type="protein sequence ID" value="EDR08940.1"/>
    <property type="molecule type" value="Genomic_DNA"/>
</dbReference>
<sequence>MTTPNHIDTYTLQSLLKSTPTWLIKLKTAYSQPTRYYHTLTHINDLLQLLSEHRDELDNPRCVELAILFHDIVYDPTTTEVGSNERKSNDVFLEDAFDPTVSEALRLDEREISRVSSMILATIHHQPISSLVHDTGALDDLKFFLDIDTSILAAEETKYDAYAAAIRNEYAHYPESAYCSGRRKVLNDFLQRERIYFSNAFKGSGMEERARSNICREIGRLQASEGSS</sequence>
<accession>B0D933</accession>
<dbReference type="KEGG" id="lbc:LACBIDRAFT_296553"/>
<dbReference type="InParanoid" id="B0D933"/>
<dbReference type="PIRSF" id="PIRSF035170">
    <property type="entry name" value="HD_phosphohydro"/>
    <property type="match status" value="1"/>
</dbReference>
<reference evidence="1 2" key="1">
    <citation type="journal article" date="2008" name="Nature">
        <title>The genome of Laccaria bicolor provides insights into mycorrhizal symbiosis.</title>
        <authorList>
            <person name="Martin F."/>
            <person name="Aerts A."/>
            <person name="Ahren D."/>
            <person name="Brun A."/>
            <person name="Danchin E.G.J."/>
            <person name="Duchaussoy F."/>
            <person name="Gibon J."/>
            <person name="Kohler A."/>
            <person name="Lindquist E."/>
            <person name="Pereda V."/>
            <person name="Salamov A."/>
            <person name="Shapiro H.J."/>
            <person name="Wuyts J."/>
            <person name="Blaudez D."/>
            <person name="Buee M."/>
            <person name="Brokstein P."/>
            <person name="Canbaeck B."/>
            <person name="Cohen D."/>
            <person name="Courty P.E."/>
            <person name="Coutinho P.M."/>
            <person name="Delaruelle C."/>
            <person name="Detter J.C."/>
            <person name="Deveau A."/>
            <person name="DiFazio S."/>
            <person name="Duplessis S."/>
            <person name="Fraissinet-Tachet L."/>
            <person name="Lucic E."/>
            <person name="Frey-Klett P."/>
            <person name="Fourrey C."/>
            <person name="Feussner I."/>
            <person name="Gay G."/>
            <person name="Grimwood J."/>
            <person name="Hoegger P.J."/>
            <person name="Jain P."/>
            <person name="Kilaru S."/>
            <person name="Labbe J."/>
            <person name="Lin Y.C."/>
            <person name="Legue V."/>
            <person name="Le Tacon F."/>
            <person name="Marmeisse R."/>
            <person name="Melayah D."/>
            <person name="Montanini B."/>
            <person name="Muratet M."/>
            <person name="Nehls U."/>
            <person name="Niculita-Hirzel H."/>
            <person name="Oudot-Le Secq M.P."/>
            <person name="Peter M."/>
            <person name="Quesneville H."/>
            <person name="Rajashekar B."/>
            <person name="Reich M."/>
            <person name="Rouhier N."/>
            <person name="Schmutz J."/>
            <person name="Yin T."/>
            <person name="Chalot M."/>
            <person name="Henrissat B."/>
            <person name="Kuees U."/>
            <person name="Lucas S."/>
            <person name="Van de Peer Y."/>
            <person name="Podila G.K."/>
            <person name="Polle A."/>
            <person name="Pukkila P.J."/>
            <person name="Richardson P.M."/>
            <person name="Rouze P."/>
            <person name="Sanders I.R."/>
            <person name="Stajich J.E."/>
            <person name="Tunlid A."/>
            <person name="Tuskan G."/>
            <person name="Grigoriev I.V."/>
        </authorList>
    </citation>
    <scope>NUCLEOTIDE SEQUENCE [LARGE SCALE GENOMIC DNA]</scope>
    <source>
        <strain evidence="2">S238N-H82 / ATCC MYA-4686</strain>
    </source>
</reference>
<organism evidence="2">
    <name type="scientific">Laccaria bicolor (strain S238N-H82 / ATCC MYA-4686)</name>
    <name type="common">Bicoloured deceiver</name>
    <name type="synonym">Laccaria laccata var. bicolor</name>
    <dbReference type="NCBI Taxonomy" id="486041"/>
    <lineage>
        <taxon>Eukaryota</taxon>
        <taxon>Fungi</taxon>
        <taxon>Dikarya</taxon>
        <taxon>Basidiomycota</taxon>
        <taxon>Agaricomycotina</taxon>
        <taxon>Agaricomycetes</taxon>
        <taxon>Agaricomycetidae</taxon>
        <taxon>Agaricales</taxon>
        <taxon>Agaricineae</taxon>
        <taxon>Hydnangiaceae</taxon>
        <taxon>Laccaria</taxon>
    </lineage>
</organism>
<keyword evidence="2" id="KW-1185">Reference proteome</keyword>
<proteinExistence type="predicted"/>
<dbReference type="RefSeq" id="XP_001880253.1">
    <property type="nucleotide sequence ID" value="XM_001880218.1"/>
</dbReference>